<keyword evidence="1" id="KW-0611">Plant defense</keyword>
<dbReference type="PANTHER" id="PTHR36766">
    <property type="entry name" value="PLANT BROAD-SPECTRUM MILDEW RESISTANCE PROTEIN RPW8"/>
    <property type="match status" value="1"/>
</dbReference>
<dbReference type="AlphaFoldDB" id="A0A5C7IJY2"/>
<evidence type="ECO:0000256" key="1">
    <source>
        <dbReference type="ARBA" id="ARBA00022821"/>
    </source>
</evidence>
<accession>A0A5C7IJY2</accession>
<protein>
    <submittedName>
        <fullName evidence="3">Uncharacterized protein</fullName>
    </submittedName>
</protein>
<evidence type="ECO:0000313" key="4">
    <source>
        <dbReference type="Proteomes" id="UP000323000"/>
    </source>
</evidence>
<gene>
    <name evidence="3" type="ORF">EZV62_003691</name>
</gene>
<organism evidence="3 4">
    <name type="scientific">Acer yangbiense</name>
    <dbReference type="NCBI Taxonomy" id="1000413"/>
    <lineage>
        <taxon>Eukaryota</taxon>
        <taxon>Viridiplantae</taxon>
        <taxon>Streptophyta</taxon>
        <taxon>Embryophyta</taxon>
        <taxon>Tracheophyta</taxon>
        <taxon>Spermatophyta</taxon>
        <taxon>Magnoliopsida</taxon>
        <taxon>eudicotyledons</taxon>
        <taxon>Gunneridae</taxon>
        <taxon>Pentapetalae</taxon>
        <taxon>rosids</taxon>
        <taxon>malvids</taxon>
        <taxon>Sapindales</taxon>
        <taxon>Sapindaceae</taxon>
        <taxon>Hippocastanoideae</taxon>
        <taxon>Acereae</taxon>
        <taxon>Acer</taxon>
    </lineage>
</organism>
<dbReference type="PANTHER" id="PTHR36766:SF40">
    <property type="entry name" value="DISEASE RESISTANCE PROTEIN RGA3"/>
    <property type="match status" value="1"/>
</dbReference>
<reference evidence="4" key="1">
    <citation type="journal article" date="2019" name="Gigascience">
        <title>De novo genome assembly of the endangered Acer yangbiense, a plant species with extremely small populations endemic to Yunnan Province, China.</title>
        <authorList>
            <person name="Yang J."/>
            <person name="Wariss H.M."/>
            <person name="Tao L."/>
            <person name="Zhang R."/>
            <person name="Yun Q."/>
            <person name="Hollingsworth P."/>
            <person name="Dao Z."/>
            <person name="Luo G."/>
            <person name="Guo H."/>
            <person name="Ma Y."/>
            <person name="Sun W."/>
        </authorList>
    </citation>
    <scope>NUCLEOTIDE SEQUENCE [LARGE SCALE GENOMIC DNA]</scope>
    <source>
        <strain evidence="4">cv. Malutang</strain>
    </source>
</reference>
<dbReference type="OrthoDB" id="1896560at2759"/>
<evidence type="ECO:0000256" key="2">
    <source>
        <dbReference type="SAM" id="MobiDB-lite"/>
    </source>
</evidence>
<dbReference type="InterPro" id="IPR032675">
    <property type="entry name" value="LRR_dom_sf"/>
</dbReference>
<sequence>MLSILQLPPAPPPPPFPKGYTPTMTGEAENGLETQQTGEPQPPVEPIIDQVTTGPSTSTISGRLYSSNNEQEKLRLSLKPNKQKSCKLLLLIPSSIKALAQLFGMPFAVRSVVALGQLPPSLKKLSIWDCEKLQCLLDDNETTCSSSSINVNSHSRLTCLPLPDQLSATLTSLEIRDCSNLMTLWLPATLTRLDIYNCPELTTLLPRDRLPETLETLEIWKCGKLESIVERFHNNTALYKISISDCNNLKSIPDGLYTLRSLREISIWNCQDLVSFPEGGLPNIILEVSIRDCEKLTALPSPIHTLTSLQYLQIFQCPSLSYPEEGFPANLSYLKISSPNLYKPLTNLGFHNLTSLKQLNIHELPDAESFHEEEMEMTLPHTLTWLWIENFPKLKCLSCKSLENLTSLECLIIQDCPELTSLPNLPSSLLELYIYSCPLLKEACKRDKGREWYKISDIPCVNIDGKFIYDP</sequence>
<evidence type="ECO:0000313" key="3">
    <source>
        <dbReference type="EMBL" id="TXG68756.1"/>
    </source>
</evidence>
<dbReference type="EMBL" id="VAHF01000002">
    <property type="protein sequence ID" value="TXG68756.1"/>
    <property type="molecule type" value="Genomic_DNA"/>
</dbReference>
<name>A0A5C7IJY2_9ROSI</name>
<feature type="region of interest" description="Disordered" evidence="2">
    <location>
        <begin position="1"/>
        <end position="46"/>
    </location>
</feature>
<dbReference type="Proteomes" id="UP000323000">
    <property type="component" value="Chromosome 2"/>
</dbReference>
<feature type="compositionally biased region" description="Pro residues" evidence="2">
    <location>
        <begin position="8"/>
        <end position="17"/>
    </location>
</feature>
<comment type="caution">
    <text evidence="3">The sequence shown here is derived from an EMBL/GenBank/DDBJ whole genome shotgun (WGS) entry which is preliminary data.</text>
</comment>
<dbReference type="SUPFAM" id="SSF52058">
    <property type="entry name" value="L domain-like"/>
    <property type="match status" value="1"/>
</dbReference>
<proteinExistence type="predicted"/>
<dbReference type="GO" id="GO:0006952">
    <property type="term" value="P:defense response"/>
    <property type="evidence" value="ECO:0007669"/>
    <property type="project" value="UniProtKB-KW"/>
</dbReference>
<keyword evidence="4" id="KW-1185">Reference proteome</keyword>
<dbReference type="Gene3D" id="3.80.10.10">
    <property type="entry name" value="Ribonuclease Inhibitor"/>
    <property type="match status" value="3"/>
</dbReference>